<keyword evidence="1" id="KW-0175">Coiled coil</keyword>
<organism evidence="2 3">
    <name type="scientific">Acanthoscelides obtectus</name>
    <name type="common">Bean weevil</name>
    <name type="synonym">Bruchus obtectus</name>
    <dbReference type="NCBI Taxonomy" id="200917"/>
    <lineage>
        <taxon>Eukaryota</taxon>
        <taxon>Metazoa</taxon>
        <taxon>Ecdysozoa</taxon>
        <taxon>Arthropoda</taxon>
        <taxon>Hexapoda</taxon>
        <taxon>Insecta</taxon>
        <taxon>Pterygota</taxon>
        <taxon>Neoptera</taxon>
        <taxon>Endopterygota</taxon>
        <taxon>Coleoptera</taxon>
        <taxon>Polyphaga</taxon>
        <taxon>Cucujiformia</taxon>
        <taxon>Chrysomeloidea</taxon>
        <taxon>Chrysomelidae</taxon>
        <taxon>Bruchinae</taxon>
        <taxon>Bruchini</taxon>
        <taxon>Acanthoscelides</taxon>
    </lineage>
</organism>
<sequence>MWTTTIKLEEEEESLSMQKQSKIFWVKNETFILLYYCHPTQLFIQQQVITGDNPEKENLVEFPKTKELLSTKATDVTAPQRITNMNNNKRVKVTILSEIRKDRKEFYNKLLEIEERKLTEKKEKNTFYRKKMN</sequence>
<dbReference type="EMBL" id="CAKOFQ010006805">
    <property type="protein sequence ID" value="CAH1973127.1"/>
    <property type="molecule type" value="Genomic_DNA"/>
</dbReference>
<gene>
    <name evidence="2" type="ORF">ACAOBT_LOCUS10371</name>
</gene>
<proteinExistence type="predicted"/>
<evidence type="ECO:0000313" key="2">
    <source>
        <dbReference type="EMBL" id="CAH1973127.1"/>
    </source>
</evidence>
<name>A0A9P0KHD1_ACAOB</name>
<dbReference type="Proteomes" id="UP001152888">
    <property type="component" value="Unassembled WGS sequence"/>
</dbReference>
<feature type="coiled-coil region" evidence="1">
    <location>
        <begin position="96"/>
        <end position="131"/>
    </location>
</feature>
<evidence type="ECO:0000313" key="3">
    <source>
        <dbReference type="Proteomes" id="UP001152888"/>
    </source>
</evidence>
<dbReference type="OrthoDB" id="6776907at2759"/>
<evidence type="ECO:0000256" key="1">
    <source>
        <dbReference type="SAM" id="Coils"/>
    </source>
</evidence>
<accession>A0A9P0KHD1</accession>
<comment type="caution">
    <text evidence="2">The sequence shown here is derived from an EMBL/GenBank/DDBJ whole genome shotgun (WGS) entry which is preliminary data.</text>
</comment>
<protein>
    <submittedName>
        <fullName evidence="2">Uncharacterized protein</fullName>
    </submittedName>
</protein>
<reference evidence="2" key="1">
    <citation type="submission" date="2022-03" db="EMBL/GenBank/DDBJ databases">
        <authorList>
            <person name="Sayadi A."/>
        </authorList>
    </citation>
    <scope>NUCLEOTIDE SEQUENCE</scope>
</reference>
<dbReference type="AlphaFoldDB" id="A0A9P0KHD1"/>
<keyword evidence="3" id="KW-1185">Reference proteome</keyword>